<dbReference type="STRING" id="1220924.W2SCD1"/>
<dbReference type="GO" id="GO:0017118">
    <property type="term" value="F:lipoyltransferase activity"/>
    <property type="evidence" value="ECO:0007669"/>
    <property type="project" value="TreeGrafter"/>
</dbReference>
<dbReference type="SUPFAM" id="SSF55681">
    <property type="entry name" value="Class II aaRS and biotin synthetases"/>
    <property type="match status" value="1"/>
</dbReference>
<organism evidence="6 7">
    <name type="scientific">Cyphellophora europaea (strain CBS 101466)</name>
    <name type="common">Phialophora europaea</name>
    <dbReference type="NCBI Taxonomy" id="1220924"/>
    <lineage>
        <taxon>Eukaryota</taxon>
        <taxon>Fungi</taxon>
        <taxon>Dikarya</taxon>
        <taxon>Ascomycota</taxon>
        <taxon>Pezizomycotina</taxon>
        <taxon>Eurotiomycetes</taxon>
        <taxon>Chaetothyriomycetidae</taxon>
        <taxon>Chaetothyriales</taxon>
        <taxon>Cyphellophoraceae</taxon>
        <taxon>Cyphellophora</taxon>
    </lineage>
</organism>
<comment type="similarity">
    <text evidence="3">Belongs to the LplA family.</text>
</comment>
<dbReference type="eggNOG" id="KOG3159">
    <property type="taxonomic scope" value="Eukaryota"/>
</dbReference>
<dbReference type="InterPro" id="IPR004143">
    <property type="entry name" value="BPL_LPL_catalytic"/>
</dbReference>
<evidence type="ECO:0000313" key="7">
    <source>
        <dbReference type="Proteomes" id="UP000030752"/>
    </source>
</evidence>
<dbReference type="Proteomes" id="UP000030752">
    <property type="component" value="Unassembled WGS sequence"/>
</dbReference>
<dbReference type="Gene3D" id="3.30.930.10">
    <property type="entry name" value="Bira Bifunctional Protein, Domain 2"/>
    <property type="match status" value="1"/>
</dbReference>
<comment type="pathway">
    <text evidence="2">Protein modification; protein lipoylation via exogenous pathway; protein N(6)-(lipoyl)lysine from lipoate: step 2/2.</text>
</comment>
<evidence type="ECO:0000256" key="2">
    <source>
        <dbReference type="ARBA" id="ARBA00005085"/>
    </source>
</evidence>
<feature type="domain" description="BPL/LPL catalytic" evidence="5">
    <location>
        <begin position="21"/>
        <end position="123"/>
    </location>
</feature>
<dbReference type="VEuPathDB" id="FungiDB:HMPREF1541_00454"/>
<dbReference type="GO" id="GO:0009249">
    <property type="term" value="P:protein lipoylation"/>
    <property type="evidence" value="ECO:0007669"/>
    <property type="project" value="InterPro"/>
</dbReference>
<dbReference type="GO" id="GO:0005739">
    <property type="term" value="C:mitochondrion"/>
    <property type="evidence" value="ECO:0007669"/>
    <property type="project" value="TreeGrafter"/>
</dbReference>
<protein>
    <recommendedName>
        <fullName evidence="4">Putative lipoate-protein ligase A</fullName>
    </recommendedName>
</protein>
<dbReference type="GeneID" id="19967793"/>
<dbReference type="Pfam" id="PF21948">
    <property type="entry name" value="LplA-B_cat"/>
    <property type="match status" value="1"/>
</dbReference>
<dbReference type="PANTHER" id="PTHR12561">
    <property type="entry name" value="LIPOATE-PROTEIN LIGASE"/>
    <property type="match status" value="1"/>
</dbReference>
<dbReference type="PANTHER" id="PTHR12561:SF3">
    <property type="entry name" value="LIPOYLTRANSFERASE 1, MITOCHONDRIAL"/>
    <property type="match status" value="1"/>
</dbReference>
<gene>
    <name evidence="6" type="ORF">HMPREF1541_00454</name>
</gene>
<evidence type="ECO:0000259" key="5">
    <source>
        <dbReference type="Pfam" id="PF21948"/>
    </source>
</evidence>
<sequence>MVVRALRSLQSSDSFMSRFPAFGGTEVKVNERHDIVMRPTTEDNWLKVSGSAFKLTRGRALHHGTLLVASPYLSQISPLLNSLYKDNFTLKGVSSVRSPVGNLFSGECSEPGRDELSQAVQQAIISEFSELYAAGGGIEAMQLSDQDCHESENASIAQGVKELQSDEWRFCQTPRFSFRCPSGDSRFAGFEVNRGYIERISLDYDDDNDPVSIDVSDVSGLGKIYLHDLWGPIDMVLPDLAKAYSDAKNEPDYEKLSDKELDHHGPYWRSFLEALMTSEEDRGKLDDCFPDWSSRKWRIGVI</sequence>
<keyword evidence="7" id="KW-1185">Reference proteome</keyword>
<evidence type="ECO:0000256" key="4">
    <source>
        <dbReference type="ARBA" id="ARBA00015925"/>
    </source>
</evidence>
<evidence type="ECO:0000256" key="3">
    <source>
        <dbReference type="ARBA" id="ARBA00008242"/>
    </source>
</evidence>
<proteinExistence type="inferred from homology"/>
<dbReference type="OrthoDB" id="201621at2759"/>
<dbReference type="InterPro" id="IPR045864">
    <property type="entry name" value="aa-tRNA-synth_II/BPL/LPL"/>
</dbReference>
<dbReference type="InterPro" id="IPR004562">
    <property type="entry name" value="LipoylTrfase_LipoateP_Ligase"/>
</dbReference>
<dbReference type="InParanoid" id="W2SCD1"/>
<dbReference type="EMBL" id="KB822711">
    <property type="protein sequence ID" value="ETN46270.1"/>
    <property type="molecule type" value="Genomic_DNA"/>
</dbReference>
<comment type="function">
    <text evidence="1">Catalyzes both the ATP-dependent activation of exogenously supplied lipoate to lipoyl-AMP and the transfer of the activated lipoyl onto the lipoyl domains of lipoate-dependent enzymes.</text>
</comment>
<accession>W2SCD1</accession>
<evidence type="ECO:0000256" key="1">
    <source>
        <dbReference type="ARBA" id="ARBA00003253"/>
    </source>
</evidence>
<dbReference type="AlphaFoldDB" id="W2SCD1"/>
<name>W2SCD1_CYPE1</name>
<evidence type="ECO:0000313" key="6">
    <source>
        <dbReference type="EMBL" id="ETN46270.1"/>
    </source>
</evidence>
<reference evidence="6 7" key="1">
    <citation type="submission" date="2013-03" db="EMBL/GenBank/DDBJ databases">
        <title>The Genome Sequence of Phialophora europaea CBS 101466.</title>
        <authorList>
            <consortium name="The Broad Institute Genomics Platform"/>
            <person name="Cuomo C."/>
            <person name="de Hoog S."/>
            <person name="Gorbushina A."/>
            <person name="Walker B."/>
            <person name="Young S.K."/>
            <person name="Zeng Q."/>
            <person name="Gargeya S."/>
            <person name="Fitzgerald M."/>
            <person name="Haas B."/>
            <person name="Abouelleil A."/>
            <person name="Allen A.W."/>
            <person name="Alvarado L."/>
            <person name="Arachchi H.M."/>
            <person name="Berlin A.M."/>
            <person name="Chapman S.B."/>
            <person name="Gainer-Dewar J."/>
            <person name="Goldberg J."/>
            <person name="Griggs A."/>
            <person name="Gujja S."/>
            <person name="Hansen M."/>
            <person name="Howarth C."/>
            <person name="Imamovic A."/>
            <person name="Ireland A."/>
            <person name="Larimer J."/>
            <person name="McCowan C."/>
            <person name="Murphy C."/>
            <person name="Pearson M."/>
            <person name="Poon T.W."/>
            <person name="Priest M."/>
            <person name="Roberts A."/>
            <person name="Saif S."/>
            <person name="Shea T."/>
            <person name="Sisk P."/>
            <person name="Sykes S."/>
            <person name="Wortman J."/>
            <person name="Nusbaum C."/>
            <person name="Birren B."/>
        </authorList>
    </citation>
    <scope>NUCLEOTIDE SEQUENCE [LARGE SCALE GENOMIC DNA]</scope>
    <source>
        <strain evidence="6 7">CBS 101466</strain>
    </source>
</reference>
<dbReference type="HOGENOM" id="CLU_921396_0_0_1"/>
<dbReference type="RefSeq" id="XP_008710982.1">
    <property type="nucleotide sequence ID" value="XM_008712760.1"/>
</dbReference>